<dbReference type="PANTHER" id="PTHR24221:SF233">
    <property type="entry name" value="ATP-BINDING_PERMEASE FUSION ABC TRANSPORTER-RELATED"/>
    <property type="match status" value="1"/>
</dbReference>
<dbReference type="InterPro" id="IPR017871">
    <property type="entry name" value="ABC_transporter-like_CS"/>
</dbReference>
<evidence type="ECO:0000256" key="6">
    <source>
        <dbReference type="ARBA" id="ARBA00023136"/>
    </source>
</evidence>
<evidence type="ECO:0000256" key="7">
    <source>
        <dbReference type="SAM" id="Phobius"/>
    </source>
</evidence>
<evidence type="ECO:0000256" key="5">
    <source>
        <dbReference type="ARBA" id="ARBA00022989"/>
    </source>
</evidence>
<dbReference type="GO" id="GO:0034040">
    <property type="term" value="F:ATPase-coupled lipid transmembrane transporter activity"/>
    <property type="evidence" value="ECO:0007669"/>
    <property type="project" value="TreeGrafter"/>
</dbReference>
<evidence type="ECO:0000256" key="3">
    <source>
        <dbReference type="ARBA" id="ARBA00022741"/>
    </source>
</evidence>
<proteinExistence type="predicted"/>
<keyword evidence="2 7" id="KW-0812">Transmembrane</keyword>
<accession>A0A9X3CDS9</accession>
<evidence type="ECO:0000259" key="9">
    <source>
        <dbReference type="PROSITE" id="PS50929"/>
    </source>
</evidence>
<dbReference type="Gene3D" id="1.20.1560.10">
    <property type="entry name" value="ABC transporter type 1, transmembrane domain"/>
    <property type="match status" value="1"/>
</dbReference>
<dbReference type="SMART" id="SM00382">
    <property type="entry name" value="AAA"/>
    <property type="match status" value="1"/>
</dbReference>
<organism evidence="10 11">
    <name type="scientific">Vibrio paucivorans</name>
    <dbReference type="NCBI Taxonomy" id="2829489"/>
    <lineage>
        <taxon>Bacteria</taxon>
        <taxon>Pseudomonadati</taxon>
        <taxon>Pseudomonadota</taxon>
        <taxon>Gammaproteobacteria</taxon>
        <taxon>Vibrionales</taxon>
        <taxon>Vibrionaceae</taxon>
        <taxon>Vibrio</taxon>
    </lineage>
</organism>
<dbReference type="GO" id="GO:0016887">
    <property type="term" value="F:ATP hydrolysis activity"/>
    <property type="evidence" value="ECO:0007669"/>
    <property type="project" value="InterPro"/>
</dbReference>
<feature type="transmembrane region" description="Helical" evidence="7">
    <location>
        <begin position="161"/>
        <end position="178"/>
    </location>
</feature>
<evidence type="ECO:0000259" key="8">
    <source>
        <dbReference type="PROSITE" id="PS50893"/>
    </source>
</evidence>
<evidence type="ECO:0000256" key="2">
    <source>
        <dbReference type="ARBA" id="ARBA00022692"/>
    </source>
</evidence>
<feature type="transmembrane region" description="Helical" evidence="7">
    <location>
        <begin position="297"/>
        <end position="317"/>
    </location>
</feature>
<dbReference type="InterPro" id="IPR003593">
    <property type="entry name" value="AAA+_ATPase"/>
</dbReference>
<comment type="subcellular location">
    <subcellularLocation>
        <location evidence="1">Cell membrane</location>
        <topology evidence="1">Multi-pass membrane protein</topology>
    </subcellularLocation>
</comment>
<feature type="domain" description="ABC transmembrane type-1" evidence="9">
    <location>
        <begin position="31"/>
        <end position="316"/>
    </location>
</feature>
<dbReference type="InterPro" id="IPR011527">
    <property type="entry name" value="ABC1_TM_dom"/>
</dbReference>
<dbReference type="GO" id="GO:0005886">
    <property type="term" value="C:plasma membrane"/>
    <property type="evidence" value="ECO:0007669"/>
    <property type="project" value="UniProtKB-SubCell"/>
</dbReference>
<keyword evidence="4 10" id="KW-0067">ATP-binding</keyword>
<evidence type="ECO:0000313" key="11">
    <source>
        <dbReference type="Proteomes" id="UP001155586"/>
    </source>
</evidence>
<keyword evidence="3" id="KW-0547">Nucleotide-binding</keyword>
<sequence length="613" mass="68660">MFESSDTISRSWLLKQVKKHKSKLLFANAIAILATLISVPIPLLMPLMVDEVLLNQPGTGLEYMNMLLPDSVQTPTGYIALTLLLVILMRTVSQGLNILQGRQFTLVSKTITYKMRTKMLDKLGRISIKQYETQGSGGINAHLITDIETIDQFIGSTLSKFIISLLTVLGTAIVLLWLEWRLGLFILLVNPVVIYFSRKLGSRVEHLKKRENQSFERFQNRLVETLDGIYQLRAANKEREFLRELKGQADQIRVDADKYAWQSEAAGRLSFLLFLLGFELFRAVAMLMVLFSDLTIGQIFAVFGYLWFMLGPVQELLGIQFSWYSAKAALNRINTLLTLEEEYRPVSKVNPFTSDREVEVRVENVNFSYNNESQVLNDLSLIIPAGKKVALVGASGGGKSTLIQLLIGVYRQSSGIIRFNGESSDDISFDVIREQIAVVLQQPILFNDSLRHNLTLGGDYDDMSLWRALEVAQMHDVISQLSDGLETQIGRSGIRLSGGQRQRLAIARMVLTDPKFVILDEATSALDTATESALHKALTEFLKGRTTLIVAHRLSAVKQADMIYVLEDGQVSQTGTHGELVEQEGLYQTLYGLCSRTLNSAPVTSINRLCRVL</sequence>
<dbReference type="InterPro" id="IPR003439">
    <property type="entry name" value="ABC_transporter-like_ATP-bd"/>
</dbReference>
<dbReference type="SUPFAM" id="SSF52540">
    <property type="entry name" value="P-loop containing nucleoside triphosphate hydrolases"/>
    <property type="match status" value="1"/>
</dbReference>
<keyword evidence="6 7" id="KW-0472">Membrane</keyword>
<dbReference type="PROSITE" id="PS50929">
    <property type="entry name" value="ABC_TM1F"/>
    <property type="match status" value="1"/>
</dbReference>
<dbReference type="FunFam" id="3.40.50.300:FF:001492">
    <property type="entry name" value="ABC transporter ATP-binding protein/permease"/>
    <property type="match status" value="1"/>
</dbReference>
<feature type="transmembrane region" description="Helical" evidence="7">
    <location>
        <begin position="24"/>
        <end position="45"/>
    </location>
</feature>
<comment type="caution">
    <text evidence="10">The sequence shown here is derived from an EMBL/GenBank/DDBJ whole genome shotgun (WGS) entry which is preliminary data.</text>
</comment>
<dbReference type="PROSITE" id="PS00211">
    <property type="entry name" value="ABC_TRANSPORTER_1"/>
    <property type="match status" value="1"/>
</dbReference>
<evidence type="ECO:0000313" key="10">
    <source>
        <dbReference type="EMBL" id="MCW8333766.1"/>
    </source>
</evidence>
<dbReference type="PANTHER" id="PTHR24221">
    <property type="entry name" value="ATP-BINDING CASSETTE SUB-FAMILY B"/>
    <property type="match status" value="1"/>
</dbReference>
<dbReference type="InterPro" id="IPR027417">
    <property type="entry name" value="P-loop_NTPase"/>
</dbReference>
<dbReference type="EMBL" id="JAKRRX010000034">
    <property type="protein sequence ID" value="MCW8333766.1"/>
    <property type="molecule type" value="Genomic_DNA"/>
</dbReference>
<evidence type="ECO:0000256" key="1">
    <source>
        <dbReference type="ARBA" id="ARBA00004651"/>
    </source>
</evidence>
<protein>
    <submittedName>
        <fullName evidence="10">ABC transporter ATP-binding protein/permease</fullName>
    </submittedName>
</protein>
<keyword evidence="11" id="KW-1185">Reference proteome</keyword>
<keyword evidence="5 7" id="KW-1133">Transmembrane helix</keyword>
<dbReference type="GO" id="GO:0005524">
    <property type="term" value="F:ATP binding"/>
    <property type="evidence" value="ECO:0007669"/>
    <property type="project" value="UniProtKB-KW"/>
</dbReference>
<dbReference type="GO" id="GO:0140359">
    <property type="term" value="F:ABC-type transporter activity"/>
    <property type="evidence" value="ECO:0007669"/>
    <property type="project" value="InterPro"/>
</dbReference>
<feature type="transmembrane region" description="Helical" evidence="7">
    <location>
        <begin position="184"/>
        <end position="201"/>
    </location>
</feature>
<dbReference type="InterPro" id="IPR039421">
    <property type="entry name" value="Type_1_exporter"/>
</dbReference>
<reference evidence="10" key="1">
    <citation type="submission" date="2022-02" db="EMBL/GenBank/DDBJ databases">
        <title>Vibrio sp. nov., a new bacterium isolated from Bohai sea, China.</title>
        <authorList>
            <person name="Yuan Y."/>
        </authorList>
    </citation>
    <scope>NUCLEOTIDE SEQUENCE</scope>
    <source>
        <strain evidence="10">DBSS07</strain>
    </source>
</reference>
<dbReference type="PROSITE" id="PS50893">
    <property type="entry name" value="ABC_TRANSPORTER_2"/>
    <property type="match status" value="1"/>
</dbReference>
<feature type="domain" description="ABC transporter" evidence="8">
    <location>
        <begin position="360"/>
        <end position="593"/>
    </location>
</feature>
<evidence type="ECO:0000256" key="4">
    <source>
        <dbReference type="ARBA" id="ARBA00022840"/>
    </source>
</evidence>
<dbReference type="Pfam" id="PF00005">
    <property type="entry name" value="ABC_tran"/>
    <property type="match status" value="1"/>
</dbReference>
<dbReference type="CDD" id="cd07346">
    <property type="entry name" value="ABC_6TM_exporters"/>
    <property type="match status" value="1"/>
</dbReference>
<dbReference type="Pfam" id="PF00664">
    <property type="entry name" value="ABC_membrane"/>
    <property type="match status" value="1"/>
</dbReference>
<dbReference type="Gene3D" id="3.40.50.300">
    <property type="entry name" value="P-loop containing nucleotide triphosphate hydrolases"/>
    <property type="match status" value="1"/>
</dbReference>
<gene>
    <name evidence="10" type="ORF">MD483_08015</name>
</gene>
<dbReference type="SUPFAM" id="SSF90123">
    <property type="entry name" value="ABC transporter transmembrane region"/>
    <property type="match status" value="1"/>
</dbReference>
<name>A0A9X3CDS9_9VIBR</name>
<dbReference type="InterPro" id="IPR036640">
    <property type="entry name" value="ABC1_TM_sf"/>
</dbReference>
<dbReference type="Proteomes" id="UP001155586">
    <property type="component" value="Unassembled WGS sequence"/>
</dbReference>
<dbReference type="RefSeq" id="WP_265687243.1">
    <property type="nucleotide sequence ID" value="NZ_JAKRRX010000034.1"/>
</dbReference>
<feature type="transmembrane region" description="Helical" evidence="7">
    <location>
        <begin position="271"/>
        <end position="291"/>
    </location>
</feature>
<dbReference type="AlphaFoldDB" id="A0A9X3CDS9"/>